<dbReference type="AlphaFoldDB" id="Q47WP2"/>
<reference evidence="1" key="1">
    <citation type="journal article" date="2005" name="Proc. Natl. Acad. Sci. U.S.A.">
        <title>The psychrophilic lifestyle as revealed by the genome sequence of Colwellia psychrerythraea 34H through genomic and proteomic analyses.</title>
        <authorList>
            <person name="Methe B.A."/>
            <person name="Nelson K.E."/>
            <person name="Deming J.W."/>
            <person name="Momen B."/>
            <person name="Melamud E."/>
            <person name="Zhang X."/>
            <person name="Moult J."/>
            <person name="Madupu R."/>
            <person name="Nelson W.C."/>
            <person name="Dodson R.J."/>
            <person name="Brinkac L.M."/>
            <person name="Daugherty S.C."/>
            <person name="Durkin A.S."/>
            <person name="DeBoy R.T."/>
            <person name="Kolonay J.F."/>
            <person name="Sullivan S.A."/>
            <person name="Zhou L."/>
            <person name="Davidsen T.M."/>
            <person name="Wu M."/>
            <person name="Huston A.L."/>
            <person name="Lewis M."/>
            <person name="Weaver B."/>
            <person name="Weidman J.F."/>
            <person name="Khouri H."/>
            <person name="Utterback T.R."/>
            <person name="Feldblyum T.V."/>
            <person name="Fraser C.M."/>
        </authorList>
    </citation>
    <scope>NUCLEOTIDE SEQUENCE [LARGE SCALE GENOMIC DNA]</scope>
    <source>
        <strain evidence="1">34H</strain>
    </source>
</reference>
<dbReference type="Proteomes" id="UP000000547">
    <property type="component" value="Chromosome"/>
</dbReference>
<organism evidence="1 2">
    <name type="scientific">Colwellia psychrerythraea (strain 34H / ATCC BAA-681)</name>
    <name type="common">Vibrio psychroerythus</name>
    <dbReference type="NCBI Taxonomy" id="167879"/>
    <lineage>
        <taxon>Bacteria</taxon>
        <taxon>Pseudomonadati</taxon>
        <taxon>Pseudomonadota</taxon>
        <taxon>Gammaproteobacteria</taxon>
        <taxon>Alteromonadales</taxon>
        <taxon>Colwelliaceae</taxon>
        <taxon>Colwellia</taxon>
    </lineage>
</organism>
<dbReference type="EMBL" id="CP000083">
    <property type="protein sequence ID" value="AAZ24040.1"/>
    <property type="molecule type" value="Genomic_DNA"/>
</dbReference>
<sequence length="66" mass="7781">MWAIIEKFRIFFIKGSQIKSVKIILWRDFNEFTALGLSFVQISFVSSRNRLIPVTIQSAGFQWELK</sequence>
<name>Q47WP2_COLP3</name>
<evidence type="ECO:0000313" key="2">
    <source>
        <dbReference type="Proteomes" id="UP000000547"/>
    </source>
</evidence>
<protein>
    <submittedName>
        <fullName evidence="1">Uncharacterized protein</fullName>
    </submittedName>
</protein>
<accession>Q47WP2</accession>
<gene>
    <name evidence="1" type="ordered locus">CPS_4125</name>
</gene>
<proteinExistence type="predicted"/>
<evidence type="ECO:0000313" key="1">
    <source>
        <dbReference type="EMBL" id="AAZ24040.1"/>
    </source>
</evidence>
<dbReference type="KEGG" id="cps:CPS_4125"/>
<dbReference type="HOGENOM" id="CLU_2823703_0_0_6"/>